<comment type="subcellular location">
    <subcellularLocation>
        <location evidence="1 13">Cytoplasmic vesicle</location>
        <location evidence="1 13">COPI-coated vesicle membrane</location>
        <topology evidence="1 13">Peripheral membrane protein</topology>
        <orientation evidence="1 13">Cytoplasmic side</orientation>
    </subcellularLocation>
    <subcellularLocation>
        <location evidence="13">Golgi apparatus membrane</location>
        <topology evidence="13">Peripheral membrane protein</topology>
        <orientation evidence="13">Cytoplasmic side</orientation>
    </subcellularLocation>
    <text evidence="13">The coatomer is cytoplasmic or polymerized on the cytoplasmic side of the Golgi, as well as on the vesicles/buds originating from it.</text>
</comment>
<evidence type="ECO:0000259" key="17">
    <source>
        <dbReference type="Pfam" id="PF23953"/>
    </source>
</evidence>
<evidence type="ECO:0000313" key="19">
    <source>
        <dbReference type="Proteomes" id="UP000070444"/>
    </source>
</evidence>
<dbReference type="AlphaFoldDB" id="A0A137P8V0"/>
<keyword evidence="5 14" id="KW-0853">WD repeat</keyword>
<keyword evidence="19" id="KW-1185">Reference proteome</keyword>
<keyword evidence="3 13" id="KW-0813">Transport</keyword>
<evidence type="ECO:0000256" key="13">
    <source>
        <dbReference type="PIRNR" id="PIRNR005567"/>
    </source>
</evidence>
<dbReference type="GO" id="GO:0030126">
    <property type="term" value="C:COPI vesicle coat"/>
    <property type="evidence" value="ECO:0007669"/>
    <property type="project" value="EnsemblFungi"/>
</dbReference>
<keyword evidence="8 13" id="KW-0653">Protein transport</keyword>
<dbReference type="PRINTS" id="PR00320">
    <property type="entry name" value="GPROTEINBRPT"/>
</dbReference>
<sequence>MSNRLNIERKFLNRSNRVKSTELHPTEPWVLTSLYDGNVYIYNHETQAMVKTWEITSVPVRTAKFIARKNWIVTGSDDKLIRVFNYNTGEKVASFEAHDDYIRYISVHPTLPYIITCSDDLTIKCFDWDKNWKCVQVFEGHTHYVMQTAFNLKNTNTFASASLDKTIKVWSLGSGTANFTLEGHEKGVNCVNYYYGNDKPYIISGGDDKSIRIWDYTNKNCIRTLTGHNHNVSFAVFLPDLPFIVSGSEDGNVKIWQQNTYRVATNLNYALDRAWSIGYQRNSISLALGFEEGTVVIKLGKDDPVASMDNSGKIIWSKQNEIQSANIKTSLDENIKDGEKIALPIKDLGTCEVYPQTLQHSPNGRFVTVCGDGEFIIYTALAWRSKSFGQGLEFVWAQDSNHYATRTSNHQVQLFKNFKEKKDGIPEFHFTPEQIYGGTLLAVRSSSFILFFDWETGLLVRKIDVAAKNVFWSESGESVAIICDSSFFILRFNRAAFNQFIEAGNNVGVEGVEDAFEVTAEISENISTAKWIGDCFLYTSSLGRLNYIIGDEVNTVAHFDKPNYYLLGYIPRDSRVYLIDKEFNIVSYALSLTVLDYQTLILRGDLEAAEALLPQIPEQHHNKVARFLESQGLKELALSISNDVDHKFDLALALNNLEVALDIAKQVDNETKWRIVGDQALNAWNIDVAEECLKKANDYSGLLLLYSSTGNKVALEELLESSKSAGQNNVAMVCSLLTQQTDKSISLLTETNRLPEAALYARTYAPEKISPLVQKWKSSLEAKKQPKAAEALADPQQYPNLFPQLTNNGTVEESHQVNEESQQSEENAEGTQNQVNGNINSVSPTTLSPATSSRRGTGKEEIDDVSSLADDTISDNQSHISMEVNTTGTGSIKEMDLLEEAEVSLPGQDQDLDNLLS</sequence>
<dbReference type="InterPro" id="IPR056176">
    <property type="entry name" value="TPR_COPA_B"/>
</dbReference>
<accession>A0A137P8V0</accession>
<dbReference type="PANTHER" id="PTHR19876">
    <property type="entry name" value="COATOMER"/>
    <property type="match status" value="1"/>
</dbReference>
<dbReference type="PROSITE" id="PS50294">
    <property type="entry name" value="WD_REPEATS_REGION"/>
    <property type="match status" value="3"/>
</dbReference>
<dbReference type="GO" id="GO:0043130">
    <property type="term" value="F:ubiquitin binding"/>
    <property type="evidence" value="ECO:0007669"/>
    <property type="project" value="EnsemblFungi"/>
</dbReference>
<dbReference type="InterPro" id="IPR016453">
    <property type="entry name" value="COPB2"/>
</dbReference>
<proteinExistence type="inferred from homology"/>
<evidence type="ECO:0000256" key="14">
    <source>
        <dbReference type="PROSITE-ProRule" id="PRU00221"/>
    </source>
</evidence>
<evidence type="ECO:0000256" key="1">
    <source>
        <dbReference type="ARBA" id="ARBA00004347"/>
    </source>
</evidence>
<dbReference type="OrthoDB" id="10261470at2759"/>
<evidence type="ECO:0000256" key="5">
    <source>
        <dbReference type="ARBA" id="ARBA00022574"/>
    </source>
</evidence>
<dbReference type="Pfam" id="PF00400">
    <property type="entry name" value="WD40"/>
    <property type="match status" value="5"/>
</dbReference>
<feature type="domain" description="COPA/B TPR" evidence="17">
    <location>
        <begin position="597"/>
        <end position="777"/>
    </location>
</feature>
<dbReference type="Gene3D" id="2.130.10.10">
    <property type="entry name" value="YVTN repeat-like/Quinoprotein amine dehydrogenase"/>
    <property type="match status" value="1"/>
</dbReference>
<comment type="function">
    <text evidence="12 13">The coatomer is a cytosolic protein complex that binds to dilysine motifs and reversibly associates with Golgi non-clathrin-coated vesicles, which further mediate biosynthetic protein transport from the ER, via the Golgi up to the trans Golgi network. Coatomer complex is required for budding from Golgi membranes, and is essential for the retrograde Golgi-to-ER transport of dilysine-tagged proteins.</text>
</comment>
<feature type="repeat" description="WD" evidence="14">
    <location>
        <begin position="181"/>
        <end position="224"/>
    </location>
</feature>
<keyword evidence="11 13" id="KW-0968">Cytoplasmic vesicle</keyword>
<evidence type="ECO:0000313" key="18">
    <source>
        <dbReference type="EMBL" id="KXN71384.1"/>
    </source>
</evidence>
<dbReference type="CDD" id="cd22947">
    <property type="entry name" value="Coatomer_WDAD_beta-like"/>
    <property type="match status" value="1"/>
</dbReference>
<dbReference type="InterPro" id="IPR001680">
    <property type="entry name" value="WD40_rpt"/>
</dbReference>
<dbReference type="PANTHER" id="PTHR19876:SF2">
    <property type="entry name" value="COATOMER SUBUNIT BETA"/>
    <property type="match status" value="1"/>
</dbReference>
<evidence type="ECO:0000256" key="7">
    <source>
        <dbReference type="ARBA" id="ARBA00022892"/>
    </source>
</evidence>
<dbReference type="InterPro" id="IPR015943">
    <property type="entry name" value="WD40/YVTN_repeat-like_dom_sf"/>
</dbReference>
<evidence type="ECO:0000256" key="12">
    <source>
        <dbReference type="ARBA" id="ARBA00025536"/>
    </source>
</evidence>
<dbReference type="GO" id="GO:0006891">
    <property type="term" value="P:intra-Golgi vesicle-mediated transport"/>
    <property type="evidence" value="ECO:0007669"/>
    <property type="project" value="TreeGrafter"/>
</dbReference>
<dbReference type="Proteomes" id="UP000070444">
    <property type="component" value="Unassembled WGS sequence"/>
</dbReference>
<evidence type="ECO:0000256" key="3">
    <source>
        <dbReference type="ARBA" id="ARBA00022448"/>
    </source>
</evidence>
<dbReference type="PIRSF" id="PIRSF005567">
    <property type="entry name" value="Coatomer_beta'_subunit"/>
    <property type="match status" value="1"/>
</dbReference>
<dbReference type="GO" id="GO:0032511">
    <property type="term" value="P:late endosome to vacuole transport via multivesicular body sorting pathway"/>
    <property type="evidence" value="ECO:0007669"/>
    <property type="project" value="EnsemblFungi"/>
</dbReference>
<evidence type="ECO:0000256" key="8">
    <source>
        <dbReference type="ARBA" id="ARBA00022927"/>
    </source>
</evidence>
<dbReference type="GO" id="GO:0006886">
    <property type="term" value="P:intracellular protein transport"/>
    <property type="evidence" value="ECO:0007669"/>
    <property type="project" value="UniProtKB-UniRule"/>
</dbReference>
<dbReference type="InterPro" id="IPR006692">
    <property type="entry name" value="Beta-prop_COPA/B_2nd"/>
</dbReference>
<dbReference type="SUPFAM" id="SSF50978">
    <property type="entry name" value="WD40 repeat-like"/>
    <property type="match status" value="2"/>
</dbReference>
<feature type="compositionally biased region" description="Polar residues" evidence="15">
    <location>
        <begin position="830"/>
        <end position="855"/>
    </location>
</feature>
<evidence type="ECO:0000256" key="15">
    <source>
        <dbReference type="SAM" id="MobiDB-lite"/>
    </source>
</evidence>
<feature type="domain" description="COPA/B second beta-propeller" evidence="16">
    <location>
        <begin position="319"/>
        <end position="580"/>
    </location>
</feature>
<protein>
    <recommendedName>
        <fullName evidence="13">Coatomer subunit beta'</fullName>
    </recommendedName>
</protein>
<dbReference type="GO" id="GO:0000139">
    <property type="term" value="C:Golgi membrane"/>
    <property type="evidence" value="ECO:0007669"/>
    <property type="project" value="UniProtKB-SubCell"/>
</dbReference>
<dbReference type="GO" id="GO:0006888">
    <property type="term" value="P:endoplasmic reticulum to Golgi vesicle-mediated transport"/>
    <property type="evidence" value="ECO:0007669"/>
    <property type="project" value="EnsemblFungi"/>
</dbReference>
<keyword evidence="4 13" id="KW-0963">Cytoplasm</keyword>
<dbReference type="InterPro" id="IPR050844">
    <property type="entry name" value="Coatomer_complex_subunit"/>
</dbReference>
<dbReference type="Gene3D" id="1.25.40.470">
    <property type="match status" value="1"/>
</dbReference>
<feature type="repeat" description="WD" evidence="14">
    <location>
        <begin position="138"/>
        <end position="180"/>
    </location>
</feature>
<evidence type="ECO:0000256" key="10">
    <source>
        <dbReference type="ARBA" id="ARBA00023136"/>
    </source>
</evidence>
<dbReference type="FunFam" id="2.130.10.10:FF:000016">
    <property type="entry name" value="Coatomer alpha subunit, putative"/>
    <property type="match status" value="1"/>
</dbReference>
<dbReference type="FunFam" id="1.25.40.470:FF:000001">
    <property type="entry name" value="Coatomer subunit beta"/>
    <property type="match status" value="1"/>
</dbReference>
<evidence type="ECO:0000256" key="2">
    <source>
        <dbReference type="ARBA" id="ARBA00010844"/>
    </source>
</evidence>
<evidence type="ECO:0000256" key="4">
    <source>
        <dbReference type="ARBA" id="ARBA00022490"/>
    </source>
</evidence>
<keyword evidence="10 13" id="KW-0472">Membrane</keyword>
<comment type="subunit">
    <text evidence="13">Oligomeric complex that consists of at least the alpha, beta, beta', gamma, delta, epsilon and zeta subunits.</text>
</comment>
<keyword evidence="9 13" id="KW-0333">Golgi apparatus</keyword>
<dbReference type="PROSITE" id="PS50082">
    <property type="entry name" value="WD_REPEATS_2"/>
    <property type="match status" value="3"/>
</dbReference>
<dbReference type="STRING" id="796925.A0A137P8V0"/>
<dbReference type="Pfam" id="PF04053">
    <property type="entry name" value="B-prop_COPA_B_2nd"/>
    <property type="match status" value="1"/>
</dbReference>
<organism evidence="18 19">
    <name type="scientific">Conidiobolus coronatus (strain ATCC 28846 / CBS 209.66 / NRRL 28638)</name>
    <name type="common">Delacroixia coronata</name>
    <dbReference type="NCBI Taxonomy" id="796925"/>
    <lineage>
        <taxon>Eukaryota</taxon>
        <taxon>Fungi</taxon>
        <taxon>Fungi incertae sedis</taxon>
        <taxon>Zoopagomycota</taxon>
        <taxon>Entomophthoromycotina</taxon>
        <taxon>Entomophthoromycetes</taxon>
        <taxon>Entomophthorales</taxon>
        <taxon>Ancylistaceae</taxon>
        <taxon>Conidiobolus</taxon>
    </lineage>
</organism>
<dbReference type="CDD" id="cd00200">
    <property type="entry name" value="WD40"/>
    <property type="match status" value="1"/>
</dbReference>
<keyword evidence="7 13" id="KW-0931">ER-Golgi transport</keyword>
<feature type="repeat" description="WD" evidence="14">
    <location>
        <begin position="225"/>
        <end position="266"/>
    </location>
</feature>
<evidence type="ECO:0000256" key="6">
    <source>
        <dbReference type="ARBA" id="ARBA00022737"/>
    </source>
</evidence>
<evidence type="ECO:0000259" key="16">
    <source>
        <dbReference type="Pfam" id="PF04053"/>
    </source>
</evidence>
<dbReference type="SMART" id="SM00320">
    <property type="entry name" value="WD40"/>
    <property type="match status" value="7"/>
</dbReference>
<reference evidence="18 19" key="1">
    <citation type="journal article" date="2015" name="Genome Biol. Evol.">
        <title>Phylogenomic analyses indicate that early fungi evolved digesting cell walls of algal ancestors of land plants.</title>
        <authorList>
            <person name="Chang Y."/>
            <person name="Wang S."/>
            <person name="Sekimoto S."/>
            <person name="Aerts A.L."/>
            <person name="Choi C."/>
            <person name="Clum A."/>
            <person name="LaButti K.M."/>
            <person name="Lindquist E.A."/>
            <person name="Yee Ngan C."/>
            <person name="Ohm R.A."/>
            <person name="Salamov A.A."/>
            <person name="Grigoriev I.V."/>
            <person name="Spatafora J.W."/>
            <person name="Berbee M.L."/>
        </authorList>
    </citation>
    <scope>NUCLEOTIDE SEQUENCE [LARGE SCALE GENOMIC DNA]</scope>
    <source>
        <strain evidence="18 19">NRRL 28638</strain>
    </source>
</reference>
<evidence type="ECO:0000256" key="9">
    <source>
        <dbReference type="ARBA" id="ARBA00023034"/>
    </source>
</evidence>
<feature type="compositionally biased region" description="Polar residues" evidence="15">
    <location>
        <begin position="797"/>
        <end position="810"/>
    </location>
</feature>
<dbReference type="GO" id="GO:0005198">
    <property type="term" value="F:structural molecule activity"/>
    <property type="evidence" value="ECO:0007669"/>
    <property type="project" value="UniProtKB-UniRule"/>
</dbReference>
<feature type="region of interest" description="Disordered" evidence="15">
    <location>
        <begin position="787"/>
        <end position="878"/>
    </location>
</feature>
<gene>
    <name evidence="18" type="ORF">CONCODRAFT_78372</name>
</gene>
<dbReference type="GO" id="GO:0006890">
    <property type="term" value="P:retrograde vesicle-mediated transport, Golgi to endoplasmic reticulum"/>
    <property type="evidence" value="ECO:0007669"/>
    <property type="project" value="EnsemblFungi"/>
</dbReference>
<name>A0A137P8V0_CONC2</name>
<dbReference type="EMBL" id="KQ964476">
    <property type="protein sequence ID" value="KXN71384.1"/>
    <property type="molecule type" value="Genomic_DNA"/>
</dbReference>
<evidence type="ECO:0000256" key="11">
    <source>
        <dbReference type="ARBA" id="ARBA00023329"/>
    </source>
</evidence>
<keyword evidence="6" id="KW-0677">Repeat</keyword>
<dbReference type="InterPro" id="IPR020472">
    <property type="entry name" value="WD40_PAC1"/>
</dbReference>
<dbReference type="OMA" id="YVDYYPQ"/>
<dbReference type="InterPro" id="IPR036322">
    <property type="entry name" value="WD40_repeat_dom_sf"/>
</dbReference>
<comment type="similarity">
    <text evidence="2 13">Belongs to the WD repeat COPB2 family.</text>
</comment>
<dbReference type="Pfam" id="PF23953">
    <property type="entry name" value="TPR_COPA_B"/>
    <property type="match status" value="1"/>
</dbReference>
<dbReference type="GO" id="GO:0008298">
    <property type="term" value="P:intracellular mRNA localization"/>
    <property type="evidence" value="ECO:0007669"/>
    <property type="project" value="EnsemblFungi"/>
</dbReference>